<dbReference type="PANTHER" id="PTHR38436">
    <property type="entry name" value="POLYKETIDE CYCLASE SNOAL-LIKE DOMAIN"/>
    <property type="match status" value="1"/>
</dbReference>
<dbReference type="InterPro" id="IPR009959">
    <property type="entry name" value="Cyclase_SnoaL-like"/>
</dbReference>
<dbReference type="Proteomes" id="UP001165283">
    <property type="component" value="Unassembled WGS sequence"/>
</dbReference>
<evidence type="ECO:0000313" key="1">
    <source>
        <dbReference type="EMBL" id="MCO1656202.1"/>
    </source>
</evidence>
<dbReference type="SUPFAM" id="SSF54427">
    <property type="entry name" value="NTF2-like"/>
    <property type="match status" value="1"/>
</dbReference>
<dbReference type="Gene3D" id="3.10.450.50">
    <property type="match status" value="1"/>
</dbReference>
<evidence type="ECO:0000313" key="2">
    <source>
        <dbReference type="Proteomes" id="UP001165283"/>
    </source>
</evidence>
<proteinExistence type="predicted"/>
<dbReference type="PANTHER" id="PTHR38436:SF3">
    <property type="entry name" value="CARBOXYMETHYLENEBUTENOLIDASE-RELATED"/>
    <property type="match status" value="1"/>
</dbReference>
<organism evidence="1 2">
    <name type="scientific">Pseudonocardia humida</name>
    <dbReference type="NCBI Taxonomy" id="2800819"/>
    <lineage>
        <taxon>Bacteria</taxon>
        <taxon>Bacillati</taxon>
        <taxon>Actinomycetota</taxon>
        <taxon>Actinomycetes</taxon>
        <taxon>Pseudonocardiales</taxon>
        <taxon>Pseudonocardiaceae</taxon>
        <taxon>Pseudonocardia</taxon>
    </lineage>
</organism>
<accession>A0ABT0ZZM7</accession>
<dbReference type="RefSeq" id="WP_252438705.1">
    <property type="nucleotide sequence ID" value="NZ_JAGSOV010000033.1"/>
</dbReference>
<keyword evidence="2" id="KW-1185">Reference proteome</keyword>
<dbReference type="InterPro" id="IPR032710">
    <property type="entry name" value="NTF2-like_dom_sf"/>
</dbReference>
<name>A0ABT0ZZM7_9PSEU</name>
<dbReference type="EMBL" id="JAGSOV010000033">
    <property type="protein sequence ID" value="MCO1656202.1"/>
    <property type="molecule type" value="Genomic_DNA"/>
</dbReference>
<reference evidence="1" key="1">
    <citation type="submission" date="2021-04" db="EMBL/GenBank/DDBJ databases">
        <title>Pseudonocardia sp. nov., isolated from sandy soil of mangrove forest.</title>
        <authorList>
            <person name="Zan Z."/>
            <person name="Huang R."/>
            <person name="Liu W."/>
        </authorList>
    </citation>
    <scope>NUCLEOTIDE SEQUENCE</scope>
    <source>
        <strain evidence="1">S2-4</strain>
    </source>
</reference>
<sequence>MTMQIRQLVHSLEVLADSFGRAVYAGGDTAAALACVTDSVEVANLPHGVTARGAAELRRRLDEDLAPHLPPDLTFRRVSRTADQRRLVDESVVAFTHDRALPWLLPGVPATGRPVEVLAITVVSAEHRSRLGLTTTLIDRHRTLWDYAGLLAQLRLDPADAAALLARG</sequence>
<protein>
    <submittedName>
        <fullName evidence="1">Nuclear transport factor 2 family protein</fullName>
    </submittedName>
</protein>
<comment type="caution">
    <text evidence="1">The sequence shown here is derived from an EMBL/GenBank/DDBJ whole genome shotgun (WGS) entry which is preliminary data.</text>
</comment>
<gene>
    <name evidence="1" type="ORF">KDL28_14170</name>
</gene>